<reference evidence="2" key="2">
    <citation type="submission" date="2025-08" db="UniProtKB">
        <authorList>
            <consortium name="RefSeq"/>
        </authorList>
    </citation>
    <scope>IDENTIFICATION</scope>
    <source>
        <tissue evidence="2">Etiolated seedlings</tissue>
    </source>
</reference>
<dbReference type="Proteomes" id="UP000087171">
    <property type="component" value="Chromosome Ca6"/>
</dbReference>
<dbReference type="eggNOG" id="ENOG502S8RB">
    <property type="taxonomic scope" value="Eukaryota"/>
</dbReference>
<name>A0A1S2YFW7_CICAR</name>
<dbReference type="PaxDb" id="3827-XP_004504208.1"/>
<protein>
    <submittedName>
        <fullName evidence="2">Uncharacterized protein LOC101498861</fullName>
    </submittedName>
</protein>
<keyword evidence="1" id="KW-1185">Reference proteome</keyword>
<evidence type="ECO:0000313" key="1">
    <source>
        <dbReference type="Proteomes" id="UP000087171"/>
    </source>
</evidence>
<gene>
    <name evidence="2" type="primary">LOC101498861</name>
</gene>
<organism evidence="1 2">
    <name type="scientific">Cicer arietinum</name>
    <name type="common">Chickpea</name>
    <name type="synonym">Garbanzo</name>
    <dbReference type="NCBI Taxonomy" id="3827"/>
    <lineage>
        <taxon>Eukaryota</taxon>
        <taxon>Viridiplantae</taxon>
        <taxon>Streptophyta</taxon>
        <taxon>Embryophyta</taxon>
        <taxon>Tracheophyta</taxon>
        <taxon>Spermatophyta</taxon>
        <taxon>Magnoliopsida</taxon>
        <taxon>eudicotyledons</taxon>
        <taxon>Gunneridae</taxon>
        <taxon>Pentapetalae</taxon>
        <taxon>rosids</taxon>
        <taxon>fabids</taxon>
        <taxon>Fabales</taxon>
        <taxon>Fabaceae</taxon>
        <taxon>Papilionoideae</taxon>
        <taxon>50 kb inversion clade</taxon>
        <taxon>NPAAA clade</taxon>
        <taxon>Hologalegina</taxon>
        <taxon>IRL clade</taxon>
        <taxon>Cicereae</taxon>
        <taxon>Cicer</taxon>
    </lineage>
</organism>
<dbReference type="AlphaFoldDB" id="A0A1S2YFW7"/>
<dbReference type="PANTHER" id="PTHR35104:SF6">
    <property type="entry name" value="PROTEIN, PUTATIVE-RELATED"/>
    <property type="match status" value="1"/>
</dbReference>
<reference evidence="1" key="1">
    <citation type="journal article" date="2013" name="Nat. Biotechnol.">
        <title>Draft genome sequence of chickpea (Cicer arietinum) provides a resource for trait improvement.</title>
        <authorList>
            <person name="Varshney R.K."/>
            <person name="Song C."/>
            <person name="Saxena R.K."/>
            <person name="Azam S."/>
            <person name="Yu S."/>
            <person name="Sharpe A.G."/>
            <person name="Cannon S."/>
            <person name="Baek J."/>
            <person name="Rosen B.D."/>
            <person name="Tar'an B."/>
            <person name="Millan T."/>
            <person name="Zhang X."/>
            <person name="Ramsay L.D."/>
            <person name="Iwata A."/>
            <person name="Wang Y."/>
            <person name="Nelson W."/>
            <person name="Farmer A.D."/>
            <person name="Gaur P.M."/>
            <person name="Soderlund C."/>
            <person name="Penmetsa R.V."/>
            <person name="Xu C."/>
            <person name="Bharti A.K."/>
            <person name="He W."/>
            <person name="Winter P."/>
            <person name="Zhao S."/>
            <person name="Hane J.K."/>
            <person name="Carrasquilla-Garcia N."/>
            <person name="Condie J.A."/>
            <person name="Upadhyaya H.D."/>
            <person name="Luo M.C."/>
            <person name="Thudi M."/>
            <person name="Gowda C.L."/>
            <person name="Singh N.P."/>
            <person name="Lichtenzveig J."/>
            <person name="Gali K.K."/>
            <person name="Rubio J."/>
            <person name="Nadarajan N."/>
            <person name="Dolezel J."/>
            <person name="Bansal K.C."/>
            <person name="Xu X."/>
            <person name="Edwards D."/>
            <person name="Zhang G."/>
            <person name="Kahl G."/>
            <person name="Gil J."/>
            <person name="Singh K.B."/>
            <person name="Datta S.K."/>
            <person name="Jackson S.A."/>
            <person name="Wang J."/>
            <person name="Cook D.R."/>
        </authorList>
    </citation>
    <scope>NUCLEOTIDE SEQUENCE [LARGE SCALE GENOMIC DNA]</scope>
    <source>
        <strain evidence="1">cv. CDC Frontier</strain>
    </source>
</reference>
<accession>A0A1S2YFW7</accession>
<sequence>MVLNSTVVVRVARVSAEAWQWLSGIDDPINSDQLLDLFFCFPLHHLGRLALCLCSFFCLPQPYYSFYSYIPSDSDSASDSSSSTLTLEHHYYYHSHSD</sequence>
<dbReference type="OrthoDB" id="1935666at2759"/>
<dbReference type="PANTHER" id="PTHR35104">
    <property type="entry name" value="OS03G0807000 PROTEIN"/>
    <property type="match status" value="1"/>
</dbReference>
<evidence type="ECO:0000313" key="2">
    <source>
        <dbReference type="RefSeq" id="XP_004504208.1"/>
    </source>
</evidence>
<proteinExistence type="predicted"/>
<dbReference type="RefSeq" id="XP_004504208.1">
    <property type="nucleotide sequence ID" value="XM_004504151.3"/>
</dbReference>